<keyword evidence="4" id="KW-1185">Reference proteome</keyword>
<gene>
    <name evidence="3" type="ORF">GM921_08645</name>
</gene>
<evidence type="ECO:0000256" key="2">
    <source>
        <dbReference type="SAM" id="Phobius"/>
    </source>
</evidence>
<keyword evidence="2" id="KW-1133">Transmembrane helix</keyword>
<evidence type="ECO:0000313" key="4">
    <source>
        <dbReference type="Proteomes" id="UP000601055"/>
    </source>
</evidence>
<evidence type="ECO:0000256" key="1">
    <source>
        <dbReference type="SAM" id="MobiDB-lite"/>
    </source>
</evidence>
<name>A0A923DWZ5_9SPHI</name>
<feature type="compositionally biased region" description="Polar residues" evidence="1">
    <location>
        <begin position="183"/>
        <end position="201"/>
    </location>
</feature>
<keyword evidence="2" id="KW-0472">Membrane</keyword>
<sequence length="271" mass="28622">MITTSEENNYPKAIAISAGLMALFIALSFIWVISAFKPEEPPGMGGMVVNYGTSATGIGSDYTSIEEPSMDPNANNKLPDKVTPEQKVTPTTSSQVDAKDVVTQNSEDAVAINTKATKNNNAPTSATEAKPAQPTINPNALYKGNKNNGKGQGDGTGTTPGNQGSINGDPLAPNYGEGGSGNGNTPIPLSRFNNLVTPKDNGQQTGKIAIKAFYNREGRITNAQVYLRTSTLMDPELQQKCLQAVLNSSLSKNEIGGTDRSGIVTFYFKVN</sequence>
<dbReference type="RefSeq" id="WP_182922197.1">
    <property type="nucleotide sequence ID" value="NZ_WNXD01000001.1"/>
</dbReference>
<organism evidence="3 4">
    <name type="scientific">Pedobacter planticolens</name>
    <dbReference type="NCBI Taxonomy" id="2679964"/>
    <lineage>
        <taxon>Bacteria</taxon>
        <taxon>Pseudomonadati</taxon>
        <taxon>Bacteroidota</taxon>
        <taxon>Sphingobacteriia</taxon>
        <taxon>Sphingobacteriales</taxon>
        <taxon>Sphingobacteriaceae</taxon>
        <taxon>Pedobacter</taxon>
    </lineage>
</organism>
<feature type="region of interest" description="Disordered" evidence="1">
    <location>
        <begin position="113"/>
        <end position="201"/>
    </location>
</feature>
<feature type="compositionally biased region" description="Polar residues" evidence="1">
    <location>
        <begin position="86"/>
        <end position="101"/>
    </location>
</feature>
<dbReference type="Proteomes" id="UP000601055">
    <property type="component" value="Unassembled WGS sequence"/>
</dbReference>
<evidence type="ECO:0000313" key="3">
    <source>
        <dbReference type="EMBL" id="MBB2145549.1"/>
    </source>
</evidence>
<accession>A0A923DWZ5</accession>
<reference evidence="3" key="1">
    <citation type="submission" date="2019-11" db="EMBL/GenBank/DDBJ databases">
        <title>Description of Pedobacter sp. LMG 31464T.</title>
        <authorList>
            <person name="Carlier A."/>
            <person name="Qi S."/>
            <person name="Vandamme P."/>
        </authorList>
    </citation>
    <scope>NUCLEOTIDE SEQUENCE</scope>
    <source>
        <strain evidence="3">LMG 31464</strain>
    </source>
</reference>
<protein>
    <submittedName>
        <fullName evidence="3">Energy transducer TonB</fullName>
    </submittedName>
</protein>
<feature type="compositionally biased region" description="Low complexity" evidence="1">
    <location>
        <begin position="113"/>
        <end position="127"/>
    </location>
</feature>
<feature type="transmembrane region" description="Helical" evidence="2">
    <location>
        <begin position="13"/>
        <end position="36"/>
    </location>
</feature>
<dbReference type="AlphaFoldDB" id="A0A923DWZ5"/>
<feature type="region of interest" description="Disordered" evidence="1">
    <location>
        <begin position="64"/>
        <end position="101"/>
    </location>
</feature>
<proteinExistence type="predicted"/>
<dbReference type="EMBL" id="WNXD01000001">
    <property type="protein sequence ID" value="MBB2145549.1"/>
    <property type="molecule type" value="Genomic_DNA"/>
</dbReference>
<comment type="caution">
    <text evidence="3">The sequence shown here is derived from an EMBL/GenBank/DDBJ whole genome shotgun (WGS) entry which is preliminary data.</text>
</comment>
<keyword evidence="2" id="KW-0812">Transmembrane</keyword>